<reference evidence="1" key="1">
    <citation type="journal article" date="2020" name="Cell">
        <title>Large-Scale Comparative Analyses of Tick Genomes Elucidate Their Genetic Diversity and Vector Capacities.</title>
        <authorList>
            <consortium name="Tick Genome and Microbiome Consortium (TIGMIC)"/>
            <person name="Jia N."/>
            <person name="Wang J."/>
            <person name="Shi W."/>
            <person name="Du L."/>
            <person name="Sun Y."/>
            <person name="Zhan W."/>
            <person name="Jiang J.F."/>
            <person name="Wang Q."/>
            <person name="Zhang B."/>
            <person name="Ji P."/>
            <person name="Bell-Sakyi L."/>
            <person name="Cui X.M."/>
            <person name="Yuan T.T."/>
            <person name="Jiang B.G."/>
            <person name="Yang W.F."/>
            <person name="Lam T.T."/>
            <person name="Chang Q.C."/>
            <person name="Ding S.J."/>
            <person name="Wang X.J."/>
            <person name="Zhu J.G."/>
            <person name="Ruan X.D."/>
            <person name="Zhao L."/>
            <person name="Wei J.T."/>
            <person name="Ye R.Z."/>
            <person name="Que T.C."/>
            <person name="Du C.H."/>
            <person name="Zhou Y.H."/>
            <person name="Cheng J.X."/>
            <person name="Dai P.F."/>
            <person name="Guo W.B."/>
            <person name="Han X.H."/>
            <person name="Huang E.J."/>
            <person name="Li L.F."/>
            <person name="Wei W."/>
            <person name="Gao Y.C."/>
            <person name="Liu J.Z."/>
            <person name="Shao H.Z."/>
            <person name="Wang X."/>
            <person name="Wang C.C."/>
            <person name="Yang T.C."/>
            <person name="Huo Q.B."/>
            <person name="Li W."/>
            <person name="Chen H.Y."/>
            <person name="Chen S.E."/>
            <person name="Zhou L.G."/>
            <person name="Ni X.B."/>
            <person name="Tian J.H."/>
            <person name="Sheng Y."/>
            <person name="Liu T."/>
            <person name="Pan Y.S."/>
            <person name="Xia L.Y."/>
            <person name="Li J."/>
            <person name="Zhao F."/>
            <person name="Cao W.C."/>
        </authorList>
    </citation>
    <scope>NUCLEOTIDE SEQUENCE</scope>
    <source>
        <strain evidence="1">Rmic-2018</strain>
    </source>
</reference>
<reference evidence="1" key="2">
    <citation type="submission" date="2021-09" db="EMBL/GenBank/DDBJ databases">
        <authorList>
            <person name="Jia N."/>
            <person name="Wang J."/>
            <person name="Shi W."/>
            <person name="Du L."/>
            <person name="Sun Y."/>
            <person name="Zhan W."/>
            <person name="Jiang J."/>
            <person name="Wang Q."/>
            <person name="Zhang B."/>
            <person name="Ji P."/>
            <person name="Sakyi L.B."/>
            <person name="Cui X."/>
            <person name="Yuan T."/>
            <person name="Jiang B."/>
            <person name="Yang W."/>
            <person name="Lam T.T.-Y."/>
            <person name="Chang Q."/>
            <person name="Ding S."/>
            <person name="Wang X."/>
            <person name="Zhu J."/>
            <person name="Ruan X."/>
            <person name="Zhao L."/>
            <person name="Wei J."/>
            <person name="Que T."/>
            <person name="Du C."/>
            <person name="Cheng J."/>
            <person name="Dai P."/>
            <person name="Han X."/>
            <person name="Huang E."/>
            <person name="Gao Y."/>
            <person name="Liu J."/>
            <person name="Shao H."/>
            <person name="Ye R."/>
            <person name="Li L."/>
            <person name="Wei W."/>
            <person name="Wang X."/>
            <person name="Wang C."/>
            <person name="Huo Q."/>
            <person name="Li W."/>
            <person name="Guo W."/>
            <person name="Chen H."/>
            <person name="Chen S."/>
            <person name="Zhou L."/>
            <person name="Zhou L."/>
            <person name="Ni X."/>
            <person name="Tian J."/>
            <person name="Zhou Y."/>
            <person name="Sheng Y."/>
            <person name="Liu T."/>
            <person name="Pan Y."/>
            <person name="Xia L."/>
            <person name="Li J."/>
            <person name="Zhao F."/>
            <person name="Cao W."/>
        </authorList>
    </citation>
    <scope>NUCLEOTIDE SEQUENCE</scope>
    <source>
        <strain evidence="1">Rmic-2018</strain>
        <tissue evidence="1">Larvae</tissue>
    </source>
</reference>
<sequence length="241" mass="27953">MLLLRIPVEHFKIVFRPGGRFTSALQLRASYSNPLQLVTIDYAVARIADRVRINPYNNSLTASTQSESRTRLYLRTSELRLATISYPPTSLMEAPDNALHGIIYNTIDSQTQDNKSLTYELEQSLCHRRRTQAGALKIYPTYLRRYYHTLLVDSTQLWRLPLPPIPLESRGLHELLHFWPSFRCLHQAQVRPLLLLRLHPRESGDPDLRPMLHPVQRRPRQGLTPVQTPIQQDWPVTLVPL</sequence>
<dbReference type="EMBL" id="JABSTU010000011">
    <property type="protein sequence ID" value="KAH8008970.1"/>
    <property type="molecule type" value="Genomic_DNA"/>
</dbReference>
<gene>
    <name evidence="1" type="ORF">HPB51_008161</name>
</gene>
<dbReference type="Proteomes" id="UP000821866">
    <property type="component" value="Chromosome 9"/>
</dbReference>
<dbReference type="AlphaFoldDB" id="A0A9J6D4M0"/>
<comment type="caution">
    <text evidence="1">The sequence shown here is derived from an EMBL/GenBank/DDBJ whole genome shotgun (WGS) entry which is preliminary data.</text>
</comment>
<protein>
    <submittedName>
        <fullName evidence="1">Uncharacterized protein</fullName>
    </submittedName>
</protein>
<evidence type="ECO:0000313" key="1">
    <source>
        <dbReference type="EMBL" id="KAH8008970.1"/>
    </source>
</evidence>
<name>A0A9J6D4M0_RHIMP</name>
<accession>A0A9J6D4M0</accession>
<keyword evidence="2" id="KW-1185">Reference proteome</keyword>
<proteinExistence type="predicted"/>
<organism evidence="1 2">
    <name type="scientific">Rhipicephalus microplus</name>
    <name type="common">Cattle tick</name>
    <name type="synonym">Boophilus microplus</name>
    <dbReference type="NCBI Taxonomy" id="6941"/>
    <lineage>
        <taxon>Eukaryota</taxon>
        <taxon>Metazoa</taxon>
        <taxon>Ecdysozoa</taxon>
        <taxon>Arthropoda</taxon>
        <taxon>Chelicerata</taxon>
        <taxon>Arachnida</taxon>
        <taxon>Acari</taxon>
        <taxon>Parasitiformes</taxon>
        <taxon>Ixodida</taxon>
        <taxon>Ixodoidea</taxon>
        <taxon>Ixodidae</taxon>
        <taxon>Rhipicephalinae</taxon>
        <taxon>Rhipicephalus</taxon>
        <taxon>Boophilus</taxon>
    </lineage>
</organism>
<evidence type="ECO:0000313" key="2">
    <source>
        <dbReference type="Proteomes" id="UP000821866"/>
    </source>
</evidence>